<keyword evidence="10" id="KW-0812">Transmembrane</keyword>
<evidence type="ECO:0000256" key="9">
    <source>
        <dbReference type="PROSITE-ProRule" id="PRU00377"/>
    </source>
</evidence>
<keyword evidence="10" id="KW-0472">Membrane</keyword>
<dbReference type="PROSITE" id="PS51051">
    <property type="entry name" value="DSL"/>
    <property type="match status" value="1"/>
</dbReference>
<dbReference type="InterPro" id="IPR018097">
    <property type="entry name" value="EGF_Ca-bd_CS"/>
</dbReference>
<keyword evidence="5" id="KW-0221">Differentiation</keyword>
<keyword evidence="4 10" id="KW-0677">Repeat</keyword>
<evidence type="ECO:0000259" key="12">
    <source>
        <dbReference type="PROSITE" id="PS50026"/>
    </source>
</evidence>
<dbReference type="AlphaFoldDB" id="A0A0B6ZFN0"/>
<dbReference type="PROSITE" id="PS50026">
    <property type="entry name" value="EGF_3"/>
    <property type="match status" value="2"/>
</dbReference>
<feature type="disulfide bond" evidence="9">
    <location>
        <begin position="203"/>
        <end position="212"/>
    </location>
</feature>
<evidence type="ECO:0000256" key="3">
    <source>
        <dbReference type="ARBA" id="ARBA00022729"/>
    </source>
</evidence>
<dbReference type="PROSITE" id="PS00010">
    <property type="entry name" value="ASX_HYDROXYL"/>
    <property type="match status" value="1"/>
</dbReference>
<organism evidence="14">
    <name type="scientific">Arion vulgaris</name>
    <dbReference type="NCBI Taxonomy" id="1028688"/>
    <lineage>
        <taxon>Eukaryota</taxon>
        <taxon>Metazoa</taxon>
        <taxon>Spiralia</taxon>
        <taxon>Lophotrochozoa</taxon>
        <taxon>Mollusca</taxon>
        <taxon>Gastropoda</taxon>
        <taxon>Heterobranchia</taxon>
        <taxon>Euthyneura</taxon>
        <taxon>Panpulmonata</taxon>
        <taxon>Eupulmonata</taxon>
        <taxon>Stylommatophora</taxon>
        <taxon>Helicina</taxon>
        <taxon>Arionoidea</taxon>
        <taxon>Arionidae</taxon>
        <taxon>Arion</taxon>
    </lineage>
</organism>
<keyword evidence="1 10" id="KW-0217">Developmental protein</keyword>
<evidence type="ECO:0000256" key="10">
    <source>
        <dbReference type="RuleBase" id="RU280815"/>
    </source>
</evidence>
<evidence type="ECO:0000256" key="6">
    <source>
        <dbReference type="ARBA" id="ARBA00022843"/>
    </source>
</evidence>
<dbReference type="SMART" id="SM00051">
    <property type="entry name" value="DSL"/>
    <property type="match status" value="1"/>
</dbReference>
<name>A0A0B6ZFN0_9EUPU</name>
<evidence type="ECO:0000259" key="13">
    <source>
        <dbReference type="PROSITE" id="PS51051"/>
    </source>
</evidence>
<evidence type="ECO:0000313" key="14">
    <source>
        <dbReference type="EMBL" id="CEK67414.1"/>
    </source>
</evidence>
<feature type="domain" description="EGF-like" evidence="12">
    <location>
        <begin position="252"/>
        <end position="290"/>
    </location>
</feature>
<gene>
    <name evidence="14" type="primary">ORF62517</name>
</gene>
<dbReference type="InterPro" id="IPR051022">
    <property type="entry name" value="Notch_Cell-Fate_Det"/>
</dbReference>
<reference evidence="14" key="1">
    <citation type="submission" date="2014-12" db="EMBL/GenBank/DDBJ databases">
        <title>Insight into the proteome of Arion vulgaris.</title>
        <authorList>
            <person name="Aradska J."/>
            <person name="Bulat T."/>
            <person name="Smidak R."/>
            <person name="Sarate P."/>
            <person name="Gangsoo J."/>
            <person name="Sialana F."/>
            <person name="Bilban M."/>
            <person name="Lubec G."/>
        </authorList>
    </citation>
    <scope>NUCLEOTIDE SEQUENCE</scope>
    <source>
        <tissue evidence="14">Skin</tissue>
    </source>
</reference>
<comment type="subcellular location">
    <subcellularLocation>
        <location evidence="10">Membrane</location>
        <topology evidence="10">Single-pass type I membrane protein</topology>
    </subcellularLocation>
</comment>
<keyword evidence="3 10" id="KW-0732">Signal</keyword>
<dbReference type="InterPro" id="IPR000742">
    <property type="entry name" value="EGF"/>
</dbReference>
<feature type="disulfide bond" evidence="8">
    <location>
        <begin position="219"/>
        <end position="229"/>
    </location>
</feature>
<feature type="disulfide bond" evidence="8">
    <location>
        <begin position="261"/>
        <end position="278"/>
    </location>
</feature>
<comment type="caution">
    <text evidence="8">Lacks conserved residue(s) required for the propagation of feature annotation.</text>
</comment>
<dbReference type="PROSITE" id="PS00022">
    <property type="entry name" value="EGF_1"/>
    <property type="match status" value="2"/>
</dbReference>
<dbReference type="GO" id="GO:0005886">
    <property type="term" value="C:plasma membrane"/>
    <property type="evidence" value="ECO:0007669"/>
    <property type="project" value="TreeGrafter"/>
</dbReference>
<accession>A0A0B6ZFN0</accession>
<dbReference type="GO" id="GO:0045197">
    <property type="term" value="P:establishment or maintenance of epithelial cell apical/basal polarity"/>
    <property type="evidence" value="ECO:0007669"/>
    <property type="project" value="TreeGrafter"/>
</dbReference>
<sequence length="312" mass="35314">MQMLWLAFCLVFSGFLHIASGTGQIVVHFLYYSDNCREHLGTNFCDPMFSFCLSTPQPVNSLSVSNCNYASTGESTNHFHDTNTINMENLSSIAGHANPWKVQVQAFLRPLVMLVIMVRDADIFVHDHMQTWAKIINAVKWPSEEQSVWEEYTMSQNSYTMRFKVRMYCDPYYFTQRCDKYCKAEDSSNGHYICEPNTGNKMCLSGWQGLDCTEDVDECALGSCDRGDCTNLPERYNCSCSANYTGTNCSVLANPCRSDPCQNGGACFAHSYEYLYVCNCTEEWEGDVCNIKKNSCQSHPCLNNGSCANRFN</sequence>
<keyword evidence="10" id="KW-1133">Transmembrane helix</keyword>
<feature type="disulfide bond" evidence="8">
    <location>
        <begin position="240"/>
        <end position="249"/>
    </location>
</feature>
<dbReference type="SUPFAM" id="SSF57196">
    <property type="entry name" value="EGF/Laminin"/>
    <property type="match status" value="2"/>
</dbReference>
<feature type="non-terminal residue" evidence="14">
    <location>
        <position position="312"/>
    </location>
</feature>
<dbReference type="GO" id="GO:0007154">
    <property type="term" value="P:cell communication"/>
    <property type="evidence" value="ECO:0007669"/>
    <property type="project" value="InterPro"/>
</dbReference>
<feature type="disulfide bond" evidence="9">
    <location>
        <begin position="182"/>
        <end position="194"/>
    </location>
</feature>
<dbReference type="PANTHER" id="PTHR24049:SF22">
    <property type="entry name" value="DROSOPHILA CRUMBS HOMOLOG"/>
    <property type="match status" value="1"/>
</dbReference>
<dbReference type="InterPro" id="IPR001774">
    <property type="entry name" value="DSL"/>
</dbReference>
<dbReference type="InterPro" id="IPR001881">
    <property type="entry name" value="EGF-like_Ca-bd_dom"/>
</dbReference>
<dbReference type="GO" id="GO:0007157">
    <property type="term" value="P:heterophilic cell-cell adhesion via plasma membrane cell adhesion molecules"/>
    <property type="evidence" value="ECO:0007669"/>
    <property type="project" value="TreeGrafter"/>
</dbReference>
<evidence type="ECO:0000256" key="11">
    <source>
        <dbReference type="SAM" id="SignalP"/>
    </source>
</evidence>
<feature type="chain" id="PRO_5002111091" description="Delta-like protein" evidence="11">
    <location>
        <begin position="22"/>
        <end position="312"/>
    </location>
</feature>
<evidence type="ECO:0000256" key="4">
    <source>
        <dbReference type="ARBA" id="ARBA00022737"/>
    </source>
</evidence>
<dbReference type="GO" id="GO:0005509">
    <property type="term" value="F:calcium ion binding"/>
    <property type="evidence" value="ECO:0007669"/>
    <property type="project" value="InterPro"/>
</dbReference>
<dbReference type="PANTHER" id="PTHR24049">
    <property type="entry name" value="CRUMBS FAMILY MEMBER"/>
    <property type="match status" value="1"/>
</dbReference>
<dbReference type="Pfam" id="PF01414">
    <property type="entry name" value="DSL"/>
    <property type="match status" value="1"/>
</dbReference>
<dbReference type="PROSITE" id="PS01187">
    <property type="entry name" value="EGF_CA"/>
    <property type="match status" value="1"/>
</dbReference>
<dbReference type="InterPro" id="IPR000152">
    <property type="entry name" value="EGF-type_Asp/Asn_hydroxyl_site"/>
</dbReference>
<evidence type="ECO:0000256" key="5">
    <source>
        <dbReference type="ARBA" id="ARBA00022782"/>
    </source>
</evidence>
<feature type="signal peptide" evidence="11">
    <location>
        <begin position="1"/>
        <end position="21"/>
    </location>
</feature>
<dbReference type="GO" id="GO:0032991">
    <property type="term" value="C:protein-containing complex"/>
    <property type="evidence" value="ECO:0007669"/>
    <property type="project" value="TreeGrafter"/>
</dbReference>
<dbReference type="SMART" id="SM00181">
    <property type="entry name" value="EGF"/>
    <property type="match status" value="2"/>
</dbReference>
<dbReference type="EMBL" id="HACG01020549">
    <property type="protein sequence ID" value="CEK67414.1"/>
    <property type="molecule type" value="Transcribed_RNA"/>
</dbReference>
<feature type="domain" description="DSL" evidence="13">
    <location>
        <begin position="167"/>
        <end position="212"/>
    </location>
</feature>
<proteinExistence type="predicted"/>
<keyword evidence="6" id="KW-0832">Ubl conjugation</keyword>
<feature type="domain" description="EGF-like" evidence="12">
    <location>
        <begin position="215"/>
        <end position="250"/>
    </location>
</feature>
<dbReference type="Pfam" id="PF00008">
    <property type="entry name" value="EGF"/>
    <property type="match status" value="1"/>
</dbReference>
<feature type="disulfide bond" evidence="9">
    <location>
        <begin position="169"/>
        <end position="178"/>
    </location>
</feature>
<evidence type="ECO:0000256" key="7">
    <source>
        <dbReference type="ARBA" id="ARBA00023157"/>
    </source>
</evidence>
<dbReference type="GO" id="GO:0030154">
    <property type="term" value="P:cell differentiation"/>
    <property type="evidence" value="ECO:0007669"/>
    <property type="project" value="UniProtKB-KW"/>
</dbReference>
<dbReference type="CDD" id="cd00054">
    <property type="entry name" value="EGF_CA"/>
    <property type="match status" value="1"/>
</dbReference>
<feature type="disulfide bond" evidence="8">
    <location>
        <begin position="280"/>
        <end position="289"/>
    </location>
</feature>
<evidence type="ECO:0000256" key="8">
    <source>
        <dbReference type="PROSITE-ProRule" id="PRU00076"/>
    </source>
</evidence>
<dbReference type="Gene3D" id="2.10.25.140">
    <property type="match status" value="1"/>
</dbReference>
<comment type="function">
    <text evidence="10">Putative Notch ligand involved in the mediation of Notch signaling.</text>
</comment>
<keyword evidence="2 8" id="KW-0245">EGF-like domain</keyword>
<dbReference type="Gene3D" id="2.10.25.10">
    <property type="entry name" value="Laminin"/>
    <property type="match status" value="2"/>
</dbReference>
<dbReference type="SMART" id="SM00179">
    <property type="entry name" value="EGF_CA"/>
    <property type="match status" value="1"/>
</dbReference>
<evidence type="ECO:0000256" key="1">
    <source>
        <dbReference type="ARBA" id="ARBA00022473"/>
    </source>
</evidence>
<keyword evidence="7 8" id="KW-1015">Disulfide bond</keyword>
<protein>
    <recommendedName>
        <fullName evidence="10">Delta-like protein</fullName>
    </recommendedName>
</protein>
<evidence type="ECO:0000256" key="2">
    <source>
        <dbReference type="ARBA" id="ARBA00022536"/>
    </source>
</evidence>